<organism evidence="1 2">
    <name type="scientific">Cetraspora pellucida</name>
    <dbReference type="NCBI Taxonomy" id="1433469"/>
    <lineage>
        <taxon>Eukaryota</taxon>
        <taxon>Fungi</taxon>
        <taxon>Fungi incertae sedis</taxon>
        <taxon>Mucoromycota</taxon>
        <taxon>Glomeromycotina</taxon>
        <taxon>Glomeromycetes</taxon>
        <taxon>Diversisporales</taxon>
        <taxon>Gigasporaceae</taxon>
        <taxon>Cetraspora</taxon>
    </lineage>
</organism>
<protein>
    <submittedName>
        <fullName evidence="1">5165_t:CDS:1</fullName>
    </submittedName>
</protein>
<dbReference type="Proteomes" id="UP000789759">
    <property type="component" value="Unassembled WGS sequence"/>
</dbReference>
<keyword evidence="2" id="KW-1185">Reference proteome</keyword>
<dbReference type="EMBL" id="CAJVQA010027202">
    <property type="protein sequence ID" value="CAG8791212.1"/>
    <property type="molecule type" value="Genomic_DNA"/>
</dbReference>
<proteinExistence type="predicted"/>
<feature type="non-terminal residue" evidence="1">
    <location>
        <position position="288"/>
    </location>
</feature>
<dbReference type="OrthoDB" id="2387822at2759"/>
<name>A0A9N9JRS1_9GLOM</name>
<comment type="caution">
    <text evidence="1">The sequence shown here is derived from an EMBL/GenBank/DDBJ whole genome shotgun (WGS) entry which is preliminary data.</text>
</comment>
<sequence>MPSLNDVPGVRPMTTNNLTERMNKLIEGQCISTQPINRFIERLYGITLVRDNIIKETSSQLIFEAVKPAVKELDTYFYVKKGNNKFRSPYTMRDIYIDNKLYQLLKPMLDKLASKHPIEQQDNYYLVNISTARLFNDVENKKIILDIIKHDLVLYFRNKERAMPNEQKNFIIYNNSIDAAFGEILQFYSARGSDIFFSSERGVTEQDPFCPAEMLIQKVSSVEASKVHGAKPRKSNGFVPTENKENNFIDNDSMLLEDEMELSDTSELKGTSEDNTRETLRLIASSIQ</sequence>
<evidence type="ECO:0000313" key="2">
    <source>
        <dbReference type="Proteomes" id="UP000789759"/>
    </source>
</evidence>
<gene>
    <name evidence="1" type="ORF">CPELLU_LOCUS17016</name>
</gene>
<reference evidence="1" key="1">
    <citation type="submission" date="2021-06" db="EMBL/GenBank/DDBJ databases">
        <authorList>
            <person name="Kallberg Y."/>
            <person name="Tangrot J."/>
            <person name="Rosling A."/>
        </authorList>
    </citation>
    <scope>NUCLEOTIDE SEQUENCE</scope>
    <source>
        <strain evidence="1">FL966</strain>
    </source>
</reference>
<dbReference type="AlphaFoldDB" id="A0A9N9JRS1"/>
<evidence type="ECO:0000313" key="1">
    <source>
        <dbReference type="EMBL" id="CAG8791212.1"/>
    </source>
</evidence>
<accession>A0A9N9JRS1</accession>